<name>X1ADA4_9ZZZZ</name>
<dbReference type="Gene3D" id="3.20.20.70">
    <property type="entry name" value="Aldolase class I"/>
    <property type="match status" value="1"/>
</dbReference>
<proteinExistence type="inferred from homology"/>
<keyword evidence="5" id="KW-0704">Schiff base</keyword>
<gene>
    <name evidence="8" type="ORF">S01H4_01712</name>
</gene>
<dbReference type="SMART" id="SM01133">
    <property type="entry name" value="DeoC"/>
    <property type="match status" value="1"/>
</dbReference>
<evidence type="ECO:0000256" key="2">
    <source>
        <dbReference type="ARBA" id="ARBA00012515"/>
    </source>
</evidence>
<comment type="caution">
    <text evidence="8">The sequence shown here is derived from an EMBL/GenBank/DDBJ whole genome shotgun (WGS) entry which is preliminary data.</text>
</comment>
<dbReference type="GO" id="GO:0016052">
    <property type="term" value="P:carbohydrate catabolic process"/>
    <property type="evidence" value="ECO:0007669"/>
    <property type="project" value="TreeGrafter"/>
</dbReference>
<dbReference type="FunFam" id="3.20.20.70:FF:000044">
    <property type="entry name" value="Deoxyribose-phosphate aldolase"/>
    <property type="match status" value="1"/>
</dbReference>
<dbReference type="PANTHER" id="PTHR10889:SF1">
    <property type="entry name" value="DEOXYRIBOSE-PHOSPHATE ALDOLASE"/>
    <property type="match status" value="1"/>
</dbReference>
<evidence type="ECO:0000256" key="1">
    <source>
        <dbReference type="ARBA" id="ARBA00010936"/>
    </source>
</evidence>
<dbReference type="GO" id="GO:0004139">
    <property type="term" value="F:deoxyribose-phosphate aldolase activity"/>
    <property type="evidence" value="ECO:0007669"/>
    <property type="project" value="UniProtKB-EC"/>
</dbReference>
<dbReference type="EC" id="4.1.2.4" evidence="2"/>
<reference evidence="8" key="1">
    <citation type="journal article" date="2014" name="Front. Microbiol.">
        <title>High frequency of phylogenetically diverse reductive dehalogenase-homologous genes in deep subseafloor sedimentary metagenomes.</title>
        <authorList>
            <person name="Kawai M."/>
            <person name="Futagami T."/>
            <person name="Toyoda A."/>
            <person name="Takaki Y."/>
            <person name="Nishi S."/>
            <person name="Hori S."/>
            <person name="Arai W."/>
            <person name="Tsubouchi T."/>
            <person name="Morono Y."/>
            <person name="Uchiyama I."/>
            <person name="Ito T."/>
            <person name="Fujiyama A."/>
            <person name="Inagaki F."/>
            <person name="Takami H."/>
        </authorList>
    </citation>
    <scope>NUCLEOTIDE SEQUENCE</scope>
    <source>
        <strain evidence="8">Expedition CK06-06</strain>
    </source>
</reference>
<dbReference type="InterPro" id="IPR002915">
    <property type="entry name" value="DeoC/FbaB/LacD_aldolase"/>
</dbReference>
<evidence type="ECO:0000256" key="5">
    <source>
        <dbReference type="ARBA" id="ARBA00023270"/>
    </source>
</evidence>
<organism evidence="8">
    <name type="scientific">marine sediment metagenome</name>
    <dbReference type="NCBI Taxonomy" id="412755"/>
    <lineage>
        <taxon>unclassified sequences</taxon>
        <taxon>metagenomes</taxon>
        <taxon>ecological metagenomes</taxon>
    </lineage>
</organism>
<comment type="catalytic activity">
    <reaction evidence="7">
        <text>2-deoxy-D-ribose 5-phosphate = D-glyceraldehyde 3-phosphate + acetaldehyde</text>
        <dbReference type="Rhea" id="RHEA:12821"/>
        <dbReference type="ChEBI" id="CHEBI:15343"/>
        <dbReference type="ChEBI" id="CHEBI:59776"/>
        <dbReference type="ChEBI" id="CHEBI:62877"/>
        <dbReference type="EC" id="4.1.2.4"/>
    </reaction>
</comment>
<dbReference type="Pfam" id="PF01791">
    <property type="entry name" value="DeoC"/>
    <property type="match status" value="1"/>
</dbReference>
<keyword evidence="4" id="KW-0456">Lyase</keyword>
<dbReference type="CDD" id="cd00959">
    <property type="entry name" value="DeoC"/>
    <property type="match status" value="1"/>
</dbReference>
<comment type="similarity">
    <text evidence="1">Belongs to the DeoC/FbaB aldolase family. DeoC type 1 subfamily.</text>
</comment>
<protein>
    <recommendedName>
        <fullName evidence="2">deoxyribose-phosphate aldolase</fullName>
        <ecNumber evidence="2">4.1.2.4</ecNumber>
    </recommendedName>
    <alternativeName>
        <fullName evidence="6">2-deoxy-D-ribose 5-phosphate aldolase</fullName>
    </alternativeName>
</protein>
<evidence type="ECO:0000256" key="3">
    <source>
        <dbReference type="ARBA" id="ARBA00022490"/>
    </source>
</evidence>
<dbReference type="NCBIfam" id="TIGR00126">
    <property type="entry name" value="deoC"/>
    <property type="match status" value="1"/>
</dbReference>
<evidence type="ECO:0000256" key="7">
    <source>
        <dbReference type="ARBA" id="ARBA00048791"/>
    </source>
</evidence>
<dbReference type="SUPFAM" id="SSF51569">
    <property type="entry name" value="Aldolase"/>
    <property type="match status" value="1"/>
</dbReference>
<evidence type="ECO:0000256" key="6">
    <source>
        <dbReference type="ARBA" id="ARBA00032755"/>
    </source>
</evidence>
<dbReference type="EMBL" id="BART01000330">
    <property type="protein sequence ID" value="GAG70653.1"/>
    <property type="molecule type" value="Genomic_DNA"/>
</dbReference>
<sequence>MSFPKITRNELAKMIDHSLLKPTVTKNETMEGIKTALHYNVAAVTVKPCYVPLAAEMCRGSDVLVDPVIDFPHGYAPTKTKAFEAKLAVEQGAGEIDMVMNLGAFLGGEYDYVRNDIAAVVEAAGGAPVKVIFETHYFDDYGLLRKACRLAEEAGASFVKTSTGFAPSGFNLHHLKVMRDAVSGKVQVKAAQGVRSLEDALAVRALGVKRFGATCTAQIMAQWDEEFGKKLKPHIWLW</sequence>
<dbReference type="InterPro" id="IPR011343">
    <property type="entry name" value="DeoC"/>
</dbReference>
<keyword evidence="3" id="KW-0963">Cytoplasm</keyword>
<dbReference type="AlphaFoldDB" id="X1ADA4"/>
<dbReference type="GO" id="GO:0005737">
    <property type="term" value="C:cytoplasm"/>
    <property type="evidence" value="ECO:0007669"/>
    <property type="project" value="InterPro"/>
</dbReference>
<dbReference type="PANTHER" id="PTHR10889">
    <property type="entry name" value="DEOXYRIBOSE-PHOSPHATE ALDOLASE"/>
    <property type="match status" value="1"/>
</dbReference>
<evidence type="ECO:0000256" key="4">
    <source>
        <dbReference type="ARBA" id="ARBA00023239"/>
    </source>
</evidence>
<evidence type="ECO:0000313" key="8">
    <source>
        <dbReference type="EMBL" id="GAG70653.1"/>
    </source>
</evidence>
<dbReference type="InterPro" id="IPR013785">
    <property type="entry name" value="Aldolase_TIM"/>
</dbReference>
<dbReference type="InterPro" id="IPR028581">
    <property type="entry name" value="DeoC_typeI"/>
</dbReference>
<dbReference type="PIRSF" id="PIRSF001357">
    <property type="entry name" value="DeoC"/>
    <property type="match status" value="1"/>
</dbReference>
<accession>X1ADA4</accession>
<dbReference type="GO" id="GO:0009264">
    <property type="term" value="P:deoxyribonucleotide catabolic process"/>
    <property type="evidence" value="ECO:0007669"/>
    <property type="project" value="InterPro"/>
</dbReference>
<dbReference type="HAMAP" id="MF_00114">
    <property type="entry name" value="DeoC_type1"/>
    <property type="match status" value="1"/>
</dbReference>